<protein>
    <submittedName>
        <fullName evidence="2">Mannose-specific lectin</fullName>
    </submittedName>
</protein>
<gene>
    <name evidence="2" type="ORF">PT974_12409</name>
</gene>
<dbReference type="InterPro" id="IPR036426">
    <property type="entry name" value="Bulb-type_lectin_dom_sf"/>
</dbReference>
<name>A0ABR0S7Y0_9HYPO</name>
<dbReference type="Proteomes" id="UP001338125">
    <property type="component" value="Unassembled WGS sequence"/>
</dbReference>
<dbReference type="PROSITE" id="PS50927">
    <property type="entry name" value="BULB_LECTIN"/>
    <property type="match status" value="1"/>
</dbReference>
<reference evidence="2 3" key="1">
    <citation type="submission" date="2024-01" db="EMBL/GenBank/DDBJ databases">
        <title>Complete genome of Cladobotryum mycophilum ATHUM6906.</title>
        <authorList>
            <person name="Christinaki A.C."/>
            <person name="Myridakis A.I."/>
            <person name="Kouvelis V.N."/>
        </authorList>
    </citation>
    <scope>NUCLEOTIDE SEQUENCE [LARGE SCALE GENOMIC DNA]</scope>
    <source>
        <strain evidence="2 3">ATHUM6906</strain>
    </source>
</reference>
<dbReference type="SMART" id="SM00108">
    <property type="entry name" value="B_lectin"/>
    <property type="match status" value="1"/>
</dbReference>
<evidence type="ECO:0000313" key="3">
    <source>
        <dbReference type="Proteomes" id="UP001338125"/>
    </source>
</evidence>
<sequence length="115" mass="12435">MSHNTLGNGEWLKTGSSLFSPDGSVEFKMQGDGKIAIYWGGECRFQNTVDQRSGVKGIKMQEDGNLVMYDNNGTAIWHTNTASPTGDSTVICAVQNDGNVVLYKGTPIWASSTNK</sequence>
<dbReference type="EMBL" id="JAVFKD010000016">
    <property type="protein sequence ID" value="KAK5988267.1"/>
    <property type="molecule type" value="Genomic_DNA"/>
</dbReference>
<organism evidence="2 3">
    <name type="scientific">Cladobotryum mycophilum</name>
    <dbReference type="NCBI Taxonomy" id="491253"/>
    <lineage>
        <taxon>Eukaryota</taxon>
        <taxon>Fungi</taxon>
        <taxon>Dikarya</taxon>
        <taxon>Ascomycota</taxon>
        <taxon>Pezizomycotina</taxon>
        <taxon>Sordariomycetes</taxon>
        <taxon>Hypocreomycetidae</taxon>
        <taxon>Hypocreales</taxon>
        <taxon>Hypocreaceae</taxon>
        <taxon>Cladobotryum</taxon>
    </lineage>
</organism>
<accession>A0ABR0S7Y0</accession>
<keyword evidence="3" id="KW-1185">Reference proteome</keyword>
<comment type="caution">
    <text evidence="2">The sequence shown here is derived from an EMBL/GenBank/DDBJ whole genome shotgun (WGS) entry which is preliminary data.</text>
</comment>
<evidence type="ECO:0000313" key="2">
    <source>
        <dbReference type="EMBL" id="KAK5988267.1"/>
    </source>
</evidence>
<proteinExistence type="predicted"/>
<dbReference type="SUPFAM" id="SSF51110">
    <property type="entry name" value="alpha-D-mannose-specific plant lectins"/>
    <property type="match status" value="1"/>
</dbReference>
<evidence type="ECO:0000259" key="1">
    <source>
        <dbReference type="PROSITE" id="PS50927"/>
    </source>
</evidence>
<feature type="domain" description="Bulb-type lectin" evidence="1">
    <location>
        <begin position="3"/>
        <end position="115"/>
    </location>
</feature>
<dbReference type="InterPro" id="IPR001480">
    <property type="entry name" value="Bulb-type_lectin_dom"/>
</dbReference>
<dbReference type="Gene3D" id="2.90.10.10">
    <property type="entry name" value="Bulb-type lectin domain"/>
    <property type="match status" value="1"/>
</dbReference>